<comment type="caution">
    <text evidence="1">The sequence shown here is derived from an EMBL/GenBank/DDBJ whole genome shotgun (WGS) entry which is preliminary data.</text>
</comment>
<dbReference type="Proteomes" id="UP000696184">
    <property type="component" value="Unassembled WGS sequence"/>
</dbReference>
<evidence type="ECO:0000313" key="2">
    <source>
        <dbReference type="Proteomes" id="UP000696184"/>
    </source>
</evidence>
<evidence type="ECO:0000313" key="1">
    <source>
        <dbReference type="EMBL" id="MBI6547932.1"/>
    </source>
</evidence>
<name>A0ABS0U224_9GAMM</name>
<organism evidence="1 2">
    <name type="scientific">Xenorhabdus lircayensis</name>
    <dbReference type="NCBI Taxonomy" id="2763499"/>
    <lineage>
        <taxon>Bacteria</taxon>
        <taxon>Pseudomonadati</taxon>
        <taxon>Pseudomonadota</taxon>
        <taxon>Gammaproteobacteria</taxon>
        <taxon>Enterobacterales</taxon>
        <taxon>Morganellaceae</taxon>
        <taxon>Xenorhabdus</taxon>
    </lineage>
</organism>
<proteinExistence type="predicted"/>
<dbReference type="RefSeq" id="WP_198688716.1">
    <property type="nucleotide sequence ID" value="NZ_CAWPUD010000018.1"/>
</dbReference>
<sequence>MTDRIKSTFDQKTSSCIQPDSWICDPWADIICRGYDYPYRWQAKMTQWDNSNIFITTRDSGRYNVIEIDRYNSLFSPLRPNVYNVIANNSEFNTLKVVIIDSVGDIKTSIGDNKVAYNIGEISNEDFLSMGFRDMSRT</sequence>
<dbReference type="EMBL" id="JACOII010000021">
    <property type="protein sequence ID" value="MBI6547932.1"/>
    <property type="molecule type" value="Genomic_DNA"/>
</dbReference>
<accession>A0ABS0U224</accession>
<gene>
    <name evidence="1" type="ORF">H8A87_04145</name>
</gene>
<reference evidence="1 2" key="1">
    <citation type="submission" date="2020-08" db="EMBL/GenBank/DDBJ databases">
        <title>Description of Xenorhabdus lircayensis sp. nov., the symbiotic bacterium associated with the entomopathogenic nematode Steirnernema unicornum.</title>
        <authorList>
            <person name="Castaneda-Alvarez C."/>
            <person name="Prodan S."/>
            <person name="Zamorano A."/>
            <person name="San-Blas E."/>
            <person name="Aballay E."/>
        </authorList>
    </citation>
    <scope>NUCLEOTIDE SEQUENCE [LARGE SCALE GENOMIC DNA]</scope>
    <source>
        <strain evidence="1 2">VLS</strain>
    </source>
</reference>
<protein>
    <submittedName>
        <fullName evidence="1">Uncharacterized protein</fullName>
    </submittedName>
</protein>
<keyword evidence="2" id="KW-1185">Reference proteome</keyword>